<evidence type="ECO:0000256" key="4">
    <source>
        <dbReference type="SAM" id="MobiDB-lite"/>
    </source>
</evidence>
<dbReference type="InterPro" id="IPR000898">
    <property type="entry name" value="Indolamine_dOase"/>
</dbReference>
<name>A0ABR1FJD8_AURAN</name>
<dbReference type="PANTHER" id="PTHR28657">
    <property type="entry name" value="INDOLEAMINE 2,3-DIOXYGENASE"/>
    <property type="match status" value="1"/>
</dbReference>
<feature type="region of interest" description="Disordered" evidence="4">
    <location>
        <begin position="37"/>
        <end position="57"/>
    </location>
</feature>
<keyword evidence="7" id="KW-1185">Reference proteome</keyword>
<dbReference type="SUPFAM" id="SSF140959">
    <property type="entry name" value="Indolic compounds 2,3-dioxygenase-like"/>
    <property type="match status" value="2"/>
</dbReference>
<keyword evidence="2" id="KW-0479">Metal-binding</keyword>
<dbReference type="Pfam" id="PF01231">
    <property type="entry name" value="IDO"/>
    <property type="match status" value="3"/>
</dbReference>
<keyword evidence="3" id="KW-0408">Iron</keyword>
<feature type="region of interest" description="Disordered" evidence="4">
    <location>
        <begin position="950"/>
        <end position="978"/>
    </location>
</feature>
<accession>A0ABR1FJD8</accession>
<proteinExistence type="inferred from homology"/>
<evidence type="ECO:0000256" key="3">
    <source>
        <dbReference type="ARBA" id="ARBA00023004"/>
    </source>
</evidence>
<evidence type="ECO:0000313" key="7">
    <source>
        <dbReference type="Proteomes" id="UP001363151"/>
    </source>
</evidence>
<dbReference type="EMBL" id="JBBJCI010000372">
    <property type="protein sequence ID" value="KAK7231942.1"/>
    <property type="molecule type" value="Genomic_DNA"/>
</dbReference>
<comment type="similarity">
    <text evidence="1">Belongs to the indoleamine 2,3-dioxygenase family.</text>
</comment>
<evidence type="ECO:0000256" key="2">
    <source>
        <dbReference type="ARBA" id="ARBA00022723"/>
    </source>
</evidence>
<feature type="chain" id="PRO_5046933391" evidence="5">
    <location>
        <begin position="24"/>
        <end position="978"/>
    </location>
</feature>
<dbReference type="Gene3D" id="1.20.58.480">
    <property type="match status" value="2"/>
</dbReference>
<sequence length="978" mass="105422">MAAAAMIAAAVALLLVVVAVAWACAPSKLKRRARALLASPPSPPRPPLRRHASSSYLDKDSARGSLWDVGSRGFLPARAPRAVPRSASLVPLHELSLQIPCACVEGSMRPLVATYGDDLWIAAAWLKDMPYDEDELECAHALYSYVCCAFCRVDAVASHGGSDGPGPVASTPGVPVVPAMLARGFCECARRLGRRPMLDYCGCVLYNWELVDASGPISTENARMLRRFTGLVDEEWFFKTHLVIEAAAGPAVRAVASGRRACAGAVTRSSVARLTEALVRVEACFGHVVRDCLPLMFERMGTHGALCDYYFFYERLRPFISGFDAVVFDGEFSNEAVTLPGPSGAMSTLLPVLDAFLGVSNSNATLQKLLDDFARSMPEAHRRFLRSVQSDRTARTFVLEARDGDTRTGDPADDASEGAKRELVARYNRCVDLVLDFRWRHLQMVKKYVLEPSGNHNAAGTGGTSAFEYLHEHIHDTEAAKVGGSESAAPARRSALQTGCPFLARGGGAARGPCPFAGAAAPTDESAALWAVDGDHGFLPRSPPADWRTSREPLFLCVSRLAKAVPFACATRGTFRSLVDADAPKFAAIDGNYVAGLRLADAERLRSLLAFVAAAYARCDGAAASPRPGTLGDRRLPADVYAALGHVSERLGRPRKKMCYADCVLYNWTDESAAGHWAEGTRGGAPSLVARFLAVSEEDAFWKLLLSVERTSPKIVAAILRGREAMRLRAADGLGAALGDLRAALRAASEAHVFRPGPAGRGERVVMRRLRHFLFPAGGTDADLAAFLYTGDSALLPACWKFLGAPRAPPGSDLQATRDAARRTMPGPHRDFLDALDAKTSARSFVLGLTSEDRRAPVHTLAVVEAEYNGCLDELGRYCSRRSQLVCRYLPNYAADFRKHEFDHDRRALISGRLNVVLRHRLAQGSGDELDEEAAALDAAVEKAAAVQKGRSRADSCASDESSVVTASPRAEYRGLPK</sequence>
<feature type="signal peptide" evidence="5">
    <location>
        <begin position="1"/>
        <end position="23"/>
    </location>
</feature>
<dbReference type="PANTHER" id="PTHR28657:SF5">
    <property type="entry name" value="INDOLEAMINE 2,3-DIOXYGENASE"/>
    <property type="match status" value="1"/>
</dbReference>
<evidence type="ECO:0000313" key="6">
    <source>
        <dbReference type="EMBL" id="KAK7231942.1"/>
    </source>
</evidence>
<organism evidence="6 7">
    <name type="scientific">Aureococcus anophagefferens</name>
    <name type="common">Harmful bloom alga</name>
    <dbReference type="NCBI Taxonomy" id="44056"/>
    <lineage>
        <taxon>Eukaryota</taxon>
        <taxon>Sar</taxon>
        <taxon>Stramenopiles</taxon>
        <taxon>Ochrophyta</taxon>
        <taxon>Pelagophyceae</taxon>
        <taxon>Pelagomonadales</taxon>
        <taxon>Pelagomonadaceae</taxon>
        <taxon>Aureococcus</taxon>
    </lineage>
</organism>
<dbReference type="Proteomes" id="UP001363151">
    <property type="component" value="Unassembled WGS sequence"/>
</dbReference>
<gene>
    <name evidence="6" type="primary">IDO1</name>
    <name evidence="6" type="ORF">SO694_00083113</name>
</gene>
<reference evidence="6 7" key="1">
    <citation type="submission" date="2024-03" db="EMBL/GenBank/DDBJ databases">
        <title>Aureococcus anophagefferens CCMP1851 and Kratosvirus quantuckense: Draft genome of a second virus-susceptible host strain in the model system.</title>
        <authorList>
            <person name="Chase E."/>
            <person name="Truchon A.R."/>
            <person name="Schepens W."/>
            <person name="Wilhelm S.W."/>
        </authorList>
    </citation>
    <scope>NUCLEOTIDE SEQUENCE [LARGE SCALE GENOMIC DNA]</scope>
    <source>
        <strain evidence="6 7">CCMP1851</strain>
    </source>
</reference>
<protein>
    <submittedName>
        <fullName evidence="6">Indoleamine 2,3-dioxygenase</fullName>
    </submittedName>
</protein>
<dbReference type="InterPro" id="IPR037217">
    <property type="entry name" value="Trp/Indoleamine_2_3_dOase-like"/>
</dbReference>
<evidence type="ECO:0000256" key="5">
    <source>
        <dbReference type="SAM" id="SignalP"/>
    </source>
</evidence>
<comment type="caution">
    <text evidence="6">The sequence shown here is derived from an EMBL/GenBank/DDBJ whole genome shotgun (WGS) entry which is preliminary data.</text>
</comment>
<keyword evidence="5" id="KW-0732">Signal</keyword>
<evidence type="ECO:0000256" key="1">
    <source>
        <dbReference type="ARBA" id="ARBA00007119"/>
    </source>
</evidence>